<evidence type="ECO:0000313" key="2">
    <source>
        <dbReference type="Proteomes" id="UP001362999"/>
    </source>
</evidence>
<evidence type="ECO:0008006" key="3">
    <source>
        <dbReference type="Google" id="ProtNLM"/>
    </source>
</evidence>
<name>A0AAW0A0H6_9AGAR</name>
<accession>A0AAW0A0H6</accession>
<proteinExistence type="predicted"/>
<organism evidence="1 2">
    <name type="scientific">Favolaschia claudopus</name>
    <dbReference type="NCBI Taxonomy" id="2862362"/>
    <lineage>
        <taxon>Eukaryota</taxon>
        <taxon>Fungi</taxon>
        <taxon>Dikarya</taxon>
        <taxon>Basidiomycota</taxon>
        <taxon>Agaricomycotina</taxon>
        <taxon>Agaricomycetes</taxon>
        <taxon>Agaricomycetidae</taxon>
        <taxon>Agaricales</taxon>
        <taxon>Marasmiineae</taxon>
        <taxon>Mycenaceae</taxon>
        <taxon>Favolaschia</taxon>
    </lineage>
</organism>
<dbReference type="EMBL" id="JAWWNJ010000095">
    <property type="protein sequence ID" value="KAK6996947.1"/>
    <property type="molecule type" value="Genomic_DNA"/>
</dbReference>
<comment type="caution">
    <text evidence="1">The sequence shown here is derived from an EMBL/GenBank/DDBJ whole genome shotgun (WGS) entry which is preliminary data.</text>
</comment>
<gene>
    <name evidence="1" type="ORF">R3P38DRAFT_3068694</name>
</gene>
<sequence>MRVPSSFCISLFTPLTPGAARTDNSSFSPLPSSTSRCASRIALGTLTAPYLQHSAYQPNNSSLLGTHSHTVIPVPPALHSSFLTGPFCCPFGTEPPEVALRRLPASARAL</sequence>
<dbReference type="AlphaFoldDB" id="A0AAW0A0H6"/>
<keyword evidence="2" id="KW-1185">Reference proteome</keyword>
<reference evidence="1 2" key="1">
    <citation type="journal article" date="2024" name="J Genomics">
        <title>Draft genome sequencing and assembly of Favolaschia claudopus CIRM-BRFM 2984 isolated from oak limbs.</title>
        <authorList>
            <person name="Navarro D."/>
            <person name="Drula E."/>
            <person name="Chaduli D."/>
            <person name="Cazenave R."/>
            <person name="Ahrendt S."/>
            <person name="Wang J."/>
            <person name="Lipzen A."/>
            <person name="Daum C."/>
            <person name="Barry K."/>
            <person name="Grigoriev I.V."/>
            <person name="Favel A."/>
            <person name="Rosso M.N."/>
            <person name="Martin F."/>
        </authorList>
    </citation>
    <scope>NUCLEOTIDE SEQUENCE [LARGE SCALE GENOMIC DNA]</scope>
    <source>
        <strain evidence="1 2">CIRM-BRFM 2984</strain>
    </source>
</reference>
<dbReference type="Proteomes" id="UP001362999">
    <property type="component" value="Unassembled WGS sequence"/>
</dbReference>
<evidence type="ECO:0000313" key="1">
    <source>
        <dbReference type="EMBL" id="KAK6996947.1"/>
    </source>
</evidence>
<protein>
    <recommendedName>
        <fullName evidence="3">Secreted protein</fullName>
    </recommendedName>
</protein>